<reference evidence="2" key="1">
    <citation type="journal article" date="2023" name="G3 (Bethesda)">
        <title>A reference genome for the long-term kleptoplast-retaining sea slug Elysia crispata morphotype clarki.</title>
        <authorList>
            <person name="Eastman K.E."/>
            <person name="Pendleton A.L."/>
            <person name="Shaikh M.A."/>
            <person name="Suttiyut T."/>
            <person name="Ogas R."/>
            <person name="Tomko P."/>
            <person name="Gavelis G."/>
            <person name="Widhalm J.R."/>
            <person name="Wisecaver J.H."/>
        </authorList>
    </citation>
    <scope>NUCLEOTIDE SEQUENCE</scope>
    <source>
        <strain evidence="2">ECLA1</strain>
    </source>
</reference>
<evidence type="ECO:0000256" key="1">
    <source>
        <dbReference type="SAM" id="MobiDB-lite"/>
    </source>
</evidence>
<feature type="compositionally biased region" description="Low complexity" evidence="1">
    <location>
        <begin position="50"/>
        <end position="62"/>
    </location>
</feature>
<dbReference type="EMBL" id="JAWDGP010002003">
    <property type="protein sequence ID" value="KAK3786170.1"/>
    <property type="molecule type" value="Genomic_DNA"/>
</dbReference>
<protein>
    <submittedName>
        <fullName evidence="2">Uncharacterized protein</fullName>
    </submittedName>
</protein>
<sequence length="89" mass="10080">MQRQYLGRYRQKLRARHCNKLYKKTAEPPSSGNLESPLMIIILTSPISSPSPTALAPLSSSSNDIDNKLKRDKTMNEDKTSTSKNWTEL</sequence>
<feature type="compositionally biased region" description="Basic and acidic residues" evidence="1">
    <location>
        <begin position="65"/>
        <end position="81"/>
    </location>
</feature>
<evidence type="ECO:0000313" key="3">
    <source>
        <dbReference type="Proteomes" id="UP001283361"/>
    </source>
</evidence>
<organism evidence="2 3">
    <name type="scientific">Elysia crispata</name>
    <name type="common">lettuce slug</name>
    <dbReference type="NCBI Taxonomy" id="231223"/>
    <lineage>
        <taxon>Eukaryota</taxon>
        <taxon>Metazoa</taxon>
        <taxon>Spiralia</taxon>
        <taxon>Lophotrochozoa</taxon>
        <taxon>Mollusca</taxon>
        <taxon>Gastropoda</taxon>
        <taxon>Heterobranchia</taxon>
        <taxon>Euthyneura</taxon>
        <taxon>Panpulmonata</taxon>
        <taxon>Sacoglossa</taxon>
        <taxon>Placobranchoidea</taxon>
        <taxon>Plakobranchidae</taxon>
        <taxon>Elysia</taxon>
    </lineage>
</organism>
<proteinExistence type="predicted"/>
<gene>
    <name evidence="2" type="ORF">RRG08_026886</name>
</gene>
<keyword evidence="3" id="KW-1185">Reference proteome</keyword>
<accession>A0AAE1ADZ6</accession>
<dbReference type="AlphaFoldDB" id="A0AAE1ADZ6"/>
<dbReference type="Proteomes" id="UP001283361">
    <property type="component" value="Unassembled WGS sequence"/>
</dbReference>
<feature type="region of interest" description="Disordered" evidence="1">
    <location>
        <begin position="50"/>
        <end position="89"/>
    </location>
</feature>
<comment type="caution">
    <text evidence="2">The sequence shown here is derived from an EMBL/GenBank/DDBJ whole genome shotgun (WGS) entry which is preliminary data.</text>
</comment>
<name>A0AAE1ADZ6_9GAST</name>
<evidence type="ECO:0000313" key="2">
    <source>
        <dbReference type="EMBL" id="KAK3786170.1"/>
    </source>
</evidence>